<organism evidence="2 3">
    <name type="scientific">Bordetella bronchialis</name>
    <dbReference type="NCBI Taxonomy" id="463025"/>
    <lineage>
        <taxon>Bacteria</taxon>
        <taxon>Pseudomonadati</taxon>
        <taxon>Pseudomonadota</taxon>
        <taxon>Betaproteobacteria</taxon>
        <taxon>Burkholderiales</taxon>
        <taxon>Alcaligenaceae</taxon>
        <taxon>Bordetella</taxon>
    </lineage>
</organism>
<keyword evidence="1" id="KW-0732">Signal</keyword>
<evidence type="ECO:0008006" key="4">
    <source>
        <dbReference type="Google" id="ProtNLM"/>
    </source>
</evidence>
<proteinExistence type="predicted"/>
<protein>
    <recommendedName>
        <fullName evidence="4">YncE family protein</fullName>
    </recommendedName>
</protein>
<feature type="signal peptide" evidence="1">
    <location>
        <begin position="1"/>
        <end position="24"/>
    </location>
</feature>
<evidence type="ECO:0000313" key="3">
    <source>
        <dbReference type="Proteomes" id="UP000091897"/>
    </source>
</evidence>
<keyword evidence="3" id="KW-1185">Reference proteome</keyword>
<dbReference type="InterPro" id="IPR051200">
    <property type="entry name" value="Host-pathogen_enzymatic-act"/>
</dbReference>
<dbReference type="SUPFAM" id="SSF50974">
    <property type="entry name" value="Nitrous oxide reductase, N-terminal domain"/>
    <property type="match status" value="1"/>
</dbReference>
<reference evidence="2 3" key="1">
    <citation type="submission" date="2016-06" db="EMBL/GenBank/DDBJ databases">
        <title>Complete genome sequences of Bordetella bronchialis and Bordetella flabilis.</title>
        <authorList>
            <person name="LiPuma J.J."/>
            <person name="Spilker T."/>
        </authorList>
    </citation>
    <scope>NUCLEOTIDE SEQUENCE [LARGE SCALE GENOMIC DNA]</scope>
    <source>
        <strain evidence="2 3">AU3182</strain>
    </source>
</reference>
<dbReference type="InterPro" id="IPR011964">
    <property type="entry name" value="YVTN_b-propeller_repeat"/>
</dbReference>
<sequence length="491" mass="51539">MKRIHVLNLLAAAVLGAASLSTQAGQAPGAAGAPDVPVSHRDRVYAAEQFSNTVSVTDPVDNRLLGVIRLGDPAPGNFSPLYRGQVLVHGMGYSPDHRTLAVVSIGSNSVTFIDTATNTVKHVTYVGRSPHEAFYTPDGKEVWVTVRGENYVSVIDAATYKEKTRITTAAGPGMQIFSPDGKYGYVCSSFNPETVVVQVSNHRIVGKVPQASPFCPNIAATADGKQVWFTLKDVGKVQVFDARPPFTLLKTLDTGPITNHVNFVRNRAGSFAYVTVGGLNQVKVFRTDDYAQVATIPVGKLPHGVWPSGDGTRVYVGLENGDALAAIDTATNTVVGNVPIGQAPQAIAYVPNAVPQGDGMQNLQPLGVAGQAAHLVLQAVRDGKPLASDTPPTSVTLFDQGLLQVLQASATGLQPRHPYVLALADRADGGGTLQPLAAFVANPAGSAIVNAIGPIRQIVQDDATAKDARRYLVIAPQTDGKTGAPVQVQGL</sequence>
<dbReference type="EMBL" id="CP016170">
    <property type="protein sequence ID" value="ANN67057.1"/>
    <property type="molecule type" value="Genomic_DNA"/>
</dbReference>
<dbReference type="RefSeq" id="WP_066349706.1">
    <property type="nucleotide sequence ID" value="NZ_CBCSFJ010000007.1"/>
</dbReference>
<dbReference type="InterPro" id="IPR015943">
    <property type="entry name" value="WD40/YVTN_repeat-like_dom_sf"/>
</dbReference>
<dbReference type="PANTHER" id="PTHR47197">
    <property type="entry name" value="PROTEIN NIRF"/>
    <property type="match status" value="1"/>
</dbReference>
<accession>A0ABM6CSP8</accession>
<gene>
    <name evidence="2" type="ORF">BAU06_12825</name>
</gene>
<dbReference type="PANTHER" id="PTHR47197:SF3">
    <property type="entry name" value="DIHYDRO-HEME D1 DEHYDROGENASE"/>
    <property type="match status" value="1"/>
</dbReference>
<dbReference type="InterPro" id="IPR011045">
    <property type="entry name" value="N2O_reductase_N"/>
</dbReference>
<dbReference type="NCBIfam" id="TIGR02276">
    <property type="entry name" value="beta_rpt_yvtn"/>
    <property type="match status" value="2"/>
</dbReference>
<dbReference type="Gene3D" id="2.130.10.10">
    <property type="entry name" value="YVTN repeat-like/Quinoprotein amine dehydrogenase"/>
    <property type="match status" value="2"/>
</dbReference>
<evidence type="ECO:0000256" key="1">
    <source>
        <dbReference type="SAM" id="SignalP"/>
    </source>
</evidence>
<evidence type="ECO:0000313" key="2">
    <source>
        <dbReference type="EMBL" id="ANN67057.1"/>
    </source>
</evidence>
<name>A0ABM6CSP8_9BORD</name>
<feature type="chain" id="PRO_5045979123" description="YncE family protein" evidence="1">
    <location>
        <begin position="25"/>
        <end position="491"/>
    </location>
</feature>
<dbReference type="Proteomes" id="UP000091897">
    <property type="component" value="Chromosome"/>
</dbReference>